<evidence type="ECO:0000313" key="7">
    <source>
        <dbReference type="Proteomes" id="UP000195514"/>
    </source>
</evidence>
<gene>
    <name evidence="6" type="ORF">CFX1CAM_1447</name>
</gene>
<evidence type="ECO:0000256" key="3">
    <source>
        <dbReference type="ARBA" id="ARBA00022801"/>
    </source>
</evidence>
<organism evidence="6 7">
    <name type="scientific">Candidatus Brevifilum fermentans</name>
    <dbReference type="NCBI Taxonomy" id="1986204"/>
    <lineage>
        <taxon>Bacteria</taxon>
        <taxon>Bacillati</taxon>
        <taxon>Chloroflexota</taxon>
        <taxon>Anaerolineae</taxon>
        <taxon>Anaerolineales</taxon>
        <taxon>Anaerolineaceae</taxon>
        <taxon>Candidatus Brevifilum</taxon>
    </lineage>
</organism>
<dbReference type="OrthoDB" id="9762066at2"/>
<evidence type="ECO:0000256" key="4">
    <source>
        <dbReference type="ARBA" id="ARBA00023295"/>
    </source>
</evidence>
<dbReference type="Gene3D" id="2.70.98.10">
    <property type="match status" value="1"/>
</dbReference>
<dbReference type="SMART" id="SM01038">
    <property type="entry name" value="Bgal_small_N"/>
    <property type="match status" value="1"/>
</dbReference>
<keyword evidence="3" id="KW-0378">Hydrolase</keyword>
<reference evidence="7" key="1">
    <citation type="submission" date="2017-05" db="EMBL/GenBank/DDBJ databases">
        <authorList>
            <person name="Kirkegaard R."/>
            <person name="Mcilroy J S."/>
        </authorList>
    </citation>
    <scope>NUCLEOTIDE SEQUENCE [LARGE SCALE GENOMIC DNA]</scope>
</reference>
<comment type="catalytic activity">
    <reaction evidence="1">
        <text>Hydrolysis of terminal non-reducing beta-D-galactose residues in beta-D-galactosides.</text>
        <dbReference type="EC" id="3.2.1.23"/>
    </reaction>
</comment>
<keyword evidence="7" id="KW-1185">Reference proteome</keyword>
<accession>A0A1Y6K463</accession>
<dbReference type="Pfam" id="PF02929">
    <property type="entry name" value="Bgal_small_N"/>
    <property type="match status" value="1"/>
</dbReference>
<dbReference type="PANTHER" id="PTHR46323">
    <property type="entry name" value="BETA-GALACTOSIDASE"/>
    <property type="match status" value="1"/>
</dbReference>
<dbReference type="GO" id="GO:0005990">
    <property type="term" value="P:lactose catabolic process"/>
    <property type="evidence" value="ECO:0007669"/>
    <property type="project" value="TreeGrafter"/>
</dbReference>
<dbReference type="InterPro" id="IPR004199">
    <property type="entry name" value="B-gal_small/dom_5"/>
</dbReference>
<dbReference type="GO" id="GO:0004565">
    <property type="term" value="F:beta-galactosidase activity"/>
    <property type="evidence" value="ECO:0007669"/>
    <property type="project" value="UniProtKB-EC"/>
</dbReference>
<evidence type="ECO:0000313" key="6">
    <source>
        <dbReference type="EMBL" id="SMX54512.1"/>
    </source>
</evidence>
<feature type="domain" description="Beta galactosidase small chain/" evidence="5">
    <location>
        <begin position="1"/>
        <end position="157"/>
    </location>
</feature>
<dbReference type="KEGG" id="abat:CFX1CAM_1447"/>
<dbReference type="Proteomes" id="UP000195514">
    <property type="component" value="Chromosome I"/>
</dbReference>
<dbReference type="EC" id="3.2.1.23" evidence="2"/>
<dbReference type="SUPFAM" id="SSF74650">
    <property type="entry name" value="Galactose mutarotase-like"/>
    <property type="match status" value="1"/>
</dbReference>
<evidence type="ECO:0000256" key="1">
    <source>
        <dbReference type="ARBA" id="ARBA00001412"/>
    </source>
</evidence>
<protein>
    <recommendedName>
        <fullName evidence="2">beta-galactosidase</fullName>
        <ecNumber evidence="2">3.2.1.23</ecNumber>
    </recommendedName>
</protein>
<keyword evidence="4" id="KW-0326">Glycosidase</keyword>
<dbReference type="PANTHER" id="PTHR46323:SF2">
    <property type="entry name" value="BETA-GALACTOSIDASE"/>
    <property type="match status" value="1"/>
</dbReference>
<sequence length="158" mass="18279">MAKPATHRAVTCFTNNQKRMDYQRLTWYGRGPHESYSAREDTAFFDLHTAKRVDLFHPYIMPQENGNRTDTRWLKLYGNGVPQVRVLGRPSFDFSIHHCSLMNLTNARHIDKVTVQAGPWLFIDLGQTGLGSNSCGSDTLLQYRLESQSYQFKIRLRP</sequence>
<dbReference type="InterPro" id="IPR050347">
    <property type="entry name" value="Bact_Beta-galactosidase"/>
</dbReference>
<name>A0A1Y6K463_9CHLR</name>
<dbReference type="InterPro" id="IPR011013">
    <property type="entry name" value="Gal_mutarotase_sf_dom"/>
</dbReference>
<proteinExistence type="predicted"/>
<dbReference type="RefSeq" id="WP_087862350.1">
    <property type="nucleotide sequence ID" value="NZ_LT859958.1"/>
</dbReference>
<dbReference type="InterPro" id="IPR014718">
    <property type="entry name" value="GH-type_carb-bd"/>
</dbReference>
<dbReference type="EMBL" id="LT859958">
    <property type="protein sequence ID" value="SMX54512.1"/>
    <property type="molecule type" value="Genomic_DNA"/>
</dbReference>
<evidence type="ECO:0000256" key="2">
    <source>
        <dbReference type="ARBA" id="ARBA00012756"/>
    </source>
</evidence>
<evidence type="ECO:0000259" key="5">
    <source>
        <dbReference type="SMART" id="SM01038"/>
    </source>
</evidence>
<dbReference type="GO" id="GO:0009341">
    <property type="term" value="C:beta-galactosidase complex"/>
    <property type="evidence" value="ECO:0007669"/>
    <property type="project" value="InterPro"/>
</dbReference>
<dbReference type="AlphaFoldDB" id="A0A1Y6K463"/>
<dbReference type="GO" id="GO:0030246">
    <property type="term" value="F:carbohydrate binding"/>
    <property type="evidence" value="ECO:0007669"/>
    <property type="project" value="InterPro"/>
</dbReference>